<keyword evidence="3" id="KW-1185">Reference proteome</keyword>
<feature type="signal peptide" evidence="1">
    <location>
        <begin position="1"/>
        <end position="24"/>
    </location>
</feature>
<name>A0A151I0Y4_9HYME</name>
<dbReference type="OrthoDB" id="7673258at2759"/>
<keyword evidence="1" id="KW-0732">Signal</keyword>
<feature type="chain" id="PRO_5007581881" evidence="1">
    <location>
        <begin position="25"/>
        <end position="185"/>
    </location>
</feature>
<dbReference type="AlphaFoldDB" id="A0A151I0Y4"/>
<evidence type="ECO:0000256" key="1">
    <source>
        <dbReference type="SAM" id="SignalP"/>
    </source>
</evidence>
<evidence type="ECO:0000313" key="2">
    <source>
        <dbReference type="EMBL" id="KYM79333.1"/>
    </source>
</evidence>
<reference evidence="2 3" key="1">
    <citation type="submission" date="2015-09" db="EMBL/GenBank/DDBJ databases">
        <title>Atta colombica WGS genome.</title>
        <authorList>
            <person name="Nygaard S."/>
            <person name="Hu H."/>
            <person name="Boomsma J."/>
            <person name="Zhang G."/>
        </authorList>
    </citation>
    <scope>NUCLEOTIDE SEQUENCE [LARGE SCALE GENOMIC DNA]</scope>
    <source>
        <strain evidence="2">Treedump-2</strain>
        <tissue evidence="2">Whole body</tissue>
    </source>
</reference>
<organism evidence="2 3">
    <name type="scientific">Atta colombica</name>
    <dbReference type="NCBI Taxonomy" id="520822"/>
    <lineage>
        <taxon>Eukaryota</taxon>
        <taxon>Metazoa</taxon>
        <taxon>Ecdysozoa</taxon>
        <taxon>Arthropoda</taxon>
        <taxon>Hexapoda</taxon>
        <taxon>Insecta</taxon>
        <taxon>Pterygota</taxon>
        <taxon>Neoptera</taxon>
        <taxon>Endopterygota</taxon>
        <taxon>Hymenoptera</taxon>
        <taxon>Apocrita</taxon>
        <taxon>Aculeata</taxon>
        <taxon>Formicoidea</taxon>
        <taxon>Formicidae</taxon>
        <taxon>Myrmicinae</taxon>
        <taxon>Atta</taxon>
    </lineage>
</organism>
<accession>A0A151I0Y4</accession>
<gene>
    <name evidence="2" type="ORF">ALC53_10228</name>
</gene>
<dbReference type="Proteomes" id="UP000078540">
    <property type="component" value="Unassembled WGS sequence"/>
</dbReference>
<protein>
    <submittedName>
        <fullName evidence="2">Uncharacterized protein</fullName>
    </submittedName>
</protein>
<evidence type="ECO:0000313" key="3">
    <source>
        <dbReference type="Proteomes" id="UP000078540"/>
    </source>
</evidence>
<proteinExistence type="predicted"/>
<dbReference type="EMBL" id="KQ976606">
    <property type="protein sequence ID" value="KYM79333.1"/>
    <property type="molecule type" value="Genomic_DNA"/>
</dbReference>
<dbReference type="KEGG" id="acoc:108690287"/>
<sequence length="185" mass="20799">MTAVFKLQFFIIIIVCFHSKFSYGFKLPYNGVKIVTYGEPCQSLRYLPVSIEEPAKPVTEFVPSKSCDYQPLKLNYQVISSKPIPYQPRMEYPIFVQVPQVPQPSEIITPDLLQRKSYAYNIQALSPPSVPISRRYDFDFQVPSSPSPVSVPTPQSVNLLTGLTSKIDRILIPACQVTSSCCNTA</sequence>